<keyword evidence="2" id="KW-1185">Reference proteome</keyword>
<proteinExistence type="predicted"/>
<comment type="caution">
    <text evidence="1">The sequence shown here is derived from an EMBL/GenBank/DDBJ whole genome shotgun (WGS) entry which is preliminary data.</text>
</comment>
<sequence length="63" mass="7391">MYNFIMGKFVHLSANFNSPLIEPLDHYNIAYANVPLFTDEKEFKNPPYKRDSYSPDLALYDKS</sequence>
<evidence type="ECO:0000313" key="2">
    <source>
        <dbReference type="Proteomes" id="UP001163719"/>
    </source>
</evidence>
<dbReference type="RefSeq" id="WP_264742482.1">
    <property type="nucleotide sequence ID" value="NZ_JAPDHV010000002.1"/>
</dbReference>
<dbReference type="EMBL" id="JAPDHV010000002">
    <property type="protein sequence ID" value="MCW3160528.1"/>
    <property type="molecule type" value="Genomic_DNA"/>
</dbReference>
<name>A0ABT3HLJ0_9FLAO</name>
<accession>A0ABT3HLJ0</accession>
<reference evidence="1" key="1">
    <citation type="submission" date="2022-10" db="EMBL/GenBank/DDBJ databases">
        <title>Chryseobacterium babae sp. nov. isolated from the gut of the beetle Oryctes rhinoceros, and Chryseobacterium kimseyorum sp. nov., isolated from a stick insect rearing cage.</title>
        <authorList>
            <person name="Shelomi M."/>
            <person name="Han C.-J."/>
            <person name="Chen W.-M."/>
            <person name="Chen H.-K."/>
            <person name="Liaw S.-J."/>
            <person name="Muhle E."/>
            <person name="Clermont D."/>
        </authorList>
    </citation>
    <scope>NUCLEOTIDE SEQUENCE</scope>
    <source>
        <strain evidence="1">WLa1L2M3</strain>
    </source>
</reference>
<gene>
    <name evidence="1" type="ORF">OH806_04520</name>
</gene>
<evidence type="ECO:0000313" key="1">
    <source>
        <dbReference type="EMBL" id="MCW3160528.1"/>
    </source>
</evidence>
<organism evidence="1 2">
    <name type="scientific">Chryseobacterium oryctis</name>
    <dbReference type="NCBI Taxonomy" id="2952618"/>
    <lineage>
        <taxon>Bacteria</taxon>
        <taxon>Pseudomonadati</taxon>
        <taxon>Bacteroidota</taxon>
        <taxon>Flavobacteriia</taxon>
        <taxon>Flavobacteriales</taxon>
        <taxon>Weeksellaceae</taxon>
        <taxon>Chryseobacterium group</taxon>
        <taxon>Chryseobacterium</taxon>
    </lineage>
</organism>
<protein>
    <submittedName>
        <fullName evidence="1">Uncharacterized protein</fullName>
    </submittedName>
</protein>
<dbReference type="Proteomes" id="UP001163719">
    <property type="component" value="Unassembled WGS sequence"/>
</dbReference>